<feature type="domain" description="N-acetyltransferase" evidence="1">
    <location>
        <begin position="5"/>
        <end position="145"/>
    </location>
</feature>
<dbReference type="AlphaFoldDB" id="A0A430A6A4"/>
<dbReference type="InterPro" id="IPR016181">
    <property type="entry name" value="Acyl_CoA_acyltransferase"/>
</dbReference>
<dbReference type="SUPFAM" id="SSF55729">
    <property type="entry name" value="Acyl-CoA N-acyltransferases (Nat)"/>
    <property type="match status" value="1"/>
</dbReference>
<organism evidence="2 3">
    <name type="scientific">Vagococcus fessus</name>
    <dbReference type="NCBI Taxonomy" id="120370"/>
    <lineage>
        <taxon>Bacteria</taxon>
        <taxon>Bacillati</taxon>
        <taxon>Bacillota</taxon>
        <taxon>Bacilli</taxon>
        <taxon>Lactobacillales</taxon>
        <taxon>Enterococcaceae</taxon>
        <taxon>Vagococcus</taxon>
    </lineage>
</organism>
<reference evidence="2 3" key="1">
    <citation type="submission" date="2017-05" db="EMBL/GenBank/DDBJ databases">
        <title>Vagococcus spp. assemblies.</title>
        <authorList>
            <person name="Gulvik C.A."/>
        </authorList>
    </citation>
    <scope>NUCLEOTIDE SEQUENCE [LARGE SCALE GENOMIC DNA]</scope>
    <source>
        <strain evidence="2 3">CCUG 41755</strain>
    </source>
</reference>
<dbReference type="OrthoDB" id="9796171at2"/>
<proteinExistence type="predicted"/>
<dbReference type="InterPro" id="IPR000182">
    <property type="entry name" value="GNAT_dom"/>
</dbReference>
<keyword evidence="2" id="KW-0808">Transferase</keyword>
<sequence>MKKCVKTADLTPKELVTIFKERTAVFVVEQNCPYQEVDDVDFDVLHYGIWSEEGDLKGYTRIIDKGETISFGRVLVTQAFRGQKLGDELVAGTIEEIKTRFPGKDVEISAQTYLLPFYQKFGFEITSETYLEDDIEHNDMLLKASK</sequence>
<evidence type="ECO:0000259" key="1">
    <source>
        <dbReference type="PROSITE" id="PS51186"/>
    </source>
</evidence>
<evidence type="ECO:0000313" key="3">
    <source>
        <dbReference type="Proteomes" id="UP000287101"/>
    </source>
</evidence>
<dbReference type="Pfam" id="PF13673">
    <property type="entry name" value="Acetyltransf_10"/>
    <property type="match status" value="1"/>
</dbReference>
<dbReference type="GO" id="GO:0016747">
    <property type="term" value="F:acyltransferase activity, transferring groups other than amino-acyl groups"/>
    <property type="evidence" value="ECO:0007669"/>
    <property type="project" value="InterPro"/>
</dbReference>
<gene>
    <name evidence="2" type="ORF">CBF31_08555</name>
</gene>
<evidence type="ECO:0000313" key="2">
    <source>
        <dbReference type="EMBL" id="RSU02409.1"/>
    </source>
</evidence>
<protein>
    <submittedName>
        <fullName evidence="2">GNAT family N-acetyltransferase</fullName>
    </submittedName>
</protein>
<dbReference type="PROSITE" id="PS51186">
    <property type="entry name" value="GNAT"/>
    <property type="match status" value="1"/>
</dbReference>
<accession>A0A430A6A4</accession>
<comment type="caution">
    <text evidence="2">The sequence shown here is derived from an EMBL/GenBank/DDBJ whole genome shotgun (WGS) entry which is preliminary data.</text>
</comment>
<dbReference type="EMBL" id="NGJY01000003">
    <property type="protein sequence ID" value="RSU02409.1"/>
    <property type="molecule type" value="Genomic_DNA"/>
</dbReference>
<dbReference type="RefSeq" id="WP_126832038.1">
    <property type="nucleotide sequence ID" value="NZ_CBCRYB010000009.1"/>
</dbReference>
<name>A0A430A6A4_9ENTE</name>
<dbReference type="Gene3D" id="3.40.630.30">
    <property type="match status" value="1"/>
</dbReference>
<dbReference type="Proteomes" id="UP000287101">
    <property type="component" value="Unassembled WGS sequence"/>
</dbReference>
<keyword evidence="3" id="KW-1185">Reference proteome</keyword>